<evidence type="ECO:0000313" key="2">
    <source>
        <dbReference type="Proteomes" id="UP001196097"/>
    </source>
</evidence>
<name>A0ACD5ILJ2_9PROT</name>
<dbReference type="Proteomes" id="UP001196097">
    <property type="component" value="Plasmid pCF3-6"/>
</dbReference>
<reference evidence="1 2" key="1">
    <citation type="journal article" date="2021" name="ISME J.">
        <title>Genomic evolution of the class Acidithiobacillia: deep-branching Proteobacteria living in extreme acidic conditions.</title>
        <authorList>
            <person name="Moya-Beltran A."/>
            <person name="Beard S."/>
            <person name="Rojas-Villalobos C."/>
            <person name="Issotta F."/>
            <person name="Gallardo Y."/>
            <person name="Ulloa R."/>
            <person name="Giaveno A."/>
            <person name="Degli Esposti M."/>
            <person name="Johnson D.B."/>
            <person name="Quatrini R."/>
        </authorList>
    </citation>
    <scope>NUCLEOTIDE SEQUENCE [LARGE SCALE GENOMIC DNA]</scope>
    <source>
        <strain evidence="1 2">CF3</strain>
    </source>
</reference>
<keyword evidence="1" id="KW-0614">Plasmid</keyword>
<geneLocation type="plasmid" evidence="1 2">
    <name>pCF3-6</name>
</geneLocation>
<sequence>MLDVNLFKECKSKREEGTNKYGPVCGGFAIPRLSYFVMSVPLFVYIWAFLKYTVNMPYWDDYDSVLGWLLQFLYDSNLHQKLILLFRQHNEHRIVFGRIIELADVYLFGKVDFIYLDFIGLLGLFCLLSVMLYIAKMKELKTYELIPIPFLMLTLSQSTQISFAMASMQQYWQLLLSVLSLAFLISFRGYVSFVTACVLAIIASFTGAGGLIVFPVGLIYLALSKKLRLSFLWSMVAAVISYIYFIYLHYEPTLIGKASHAYAYSHPIKYVEYAVSFVGNAGHNLSQAFYFGCVLIAMAMSLFVISLRKNDKILTYISVFVLATAAAAGLSRVSMGIGEALSGRYTIYSLLILSTLYIALISSVGQQPIRRLLASSGIVVSVALYASWVTPGLNMLNQQYGEMENVLCYPSQSSAMEELGNAMKHKLFTPIAQVYRNLPASVRVSDSNLY</sequence>
<dbReference type="EMBL" id="CP130952">
    <property type="protein sequence ID" value="XRP74735.1"/>
    <property type="molecule type" value="Genomic_DNA"/>
</dbReference>
<organism evidence="1 2">
    <name type="scientific">Acidithiobacillus ferruginosus</name>
    <dbReference type="NCBI Taxonomy" id="3063951"/>
    <lineage>
        <taxon>Bacteria</taxon>
        <taxon>Pseudomonadati</taxon>
        <taxon>Pseudomonadota</taxon>
        <taxon>Acidithiobacillia</taxon>
        <taxon>Acidithiobacillales</taxon>
        <taxon>Acidithiobacillaceae</taxon>
        <taxon>Acidithiobacillus</taxon>
    </lineage>
</organism>
<keyword evidence="2" id="KW-1185">Reference proteome</keyword>
<protein>
    <submittedName>
        <fullName evidence="1">Uncharacterized protein</fullName>
    </submittedName>
</protein>
<proteinExistence type="predicted"/>
<evidence type="ECO:0000313" key="1">
    <source>
        <dbReference type="EMBL" id="XRP74735.1"/>
    </source>
</evidence>
<accession>A0ACD5ILJ2</accession>
<gene>
    <name evidence="1" type="ORF">HF292_015790</name>
</gene>